<feature type="region of interest" description="Disordered" evidence="1">
    <location>
        <begin position="1"/>
        <end position="144"/>
    </location>
</feature>
<evidence type="ECO:0000313" key="3">
    <source>
        <dbReference type="Proteomes" id="UP001239267"/>
    </source>
</evidence>
<comment type="caution">
    <text evidence="2">The sequence shown here is derived from an EMBL/GenBank/DDBJ whole genome shotgun (WGS) entry which is preliminary data.</text>
</comment>
<dbReference type="EMBL" id="JAUSTB010000003">
    <property type="protein sequence ID" value="MDQ0145287.1"/>
    <property type="molecule type" value="Genomic_DNA"/>
</dbReference>
<accession>A0AAJ1WET7</accession>
<feature type="compositionally biased region" description="Basic and acidic residues" evidence="1">
    <location>
        <begin position="112"/>
        <end position="121"/>
    </location>
</feature>
<dbReference type="AlphaFoldDB" id="A0AAJ1WET7"/>
<sequence>MTENPEVAAEDPRKGSSAPGLEGEGGQYVDGDYGDAGAVERPADERDDQYPEGNYGDAGTVGAPSGGAGEGGHYVDADHGAAGTGSEPRRDLADGEYEEGDYGDAGTTGGARTERAVREGLTDGQVQATDEERGPLHGDRNPER</sequence>
<evidence type="ECO:0000256" key="1">
    <source>
        <dbReference type="SAM" id="MobiDB-lite"/>
    </source>
</evidence>
<dbReference type="Proteomes" id="UP001239267">
    <property type="component" value="Unassembled WGS sequence"/>
</dbReference>
<dbReference type="RefSeq" id="WP_307357970.1">
    <property type="nucleotide sequence ID" value="NZ_JAUSTB010000003.1"/>
</dbReference>
<organism evidence="2 3">
    <name type="scientific">Pseudarthrobacter niigatensis</name>
    <dbReference type="NCBI Taxonomy" id="369935"/>
    <lineage>
        <taxon>Bacteria</taxon>
        <taxon>Bacillati</taxon>
        <taxon>Actinomycetota</taxon>
        <taxon>Actinomycetes</taxon>
        <taxon>Micrococcales</taxon>
        <taxon>Micrococcaceae</taxon>
        <taxon>Pseudarthrobacter</taxon>
    </lineage>
</organism>
<name>A0AAJ1WET7_9MICC</name>
<feature type="compositionally biased region" description="Basic and acidic residues" evidence="1">
    <location>
        <begin position="130"/>
        <end position="144"/>
    </location>
</feature>
<reference evidence="2 3" key="1">
    <citation type="submission" date="2023-07" db="EMBL/GenBank/DDBJ databases">
        <title>Sorghum-associated microbial communities from plants grown in Nebraska, USA.</title>
        <authorList>
            <person name="Schachtman D."/>
        </authorList>
    </citation>
    <scope>NUCLEOTIDE SEQUENCE [LARGE SCALE GENOMIC DNA]</scope>
    <source>
        <strain evidence="2 3">DS1001</strain>
    </source>
</reference>
<gene>
    <name evidence="2" type="ORF">J2T23_001177</name>
</gene>
<protein>
    <submittedName>
        <fullName evidence="2">Uncharacterized protein</fullName>
    </submittedName>
</protein>
<proteinExistence type="predicted"/>
<evidence type="ECO:0000313" key="2">
    <source>
        <dbReference type="EMBL" id="MDQ0145287.1"/>
    </source>
</evidence>
<keyword evidence="3" id="KW-1185">Reference proteome</keyword>